<name>A0ABV0KDX1_9CYAN</name>
<evidence type="ECO:0000313" key="3">
    <source>
        <dbReference type="Proteomes" id="UP001476950"/>
    </source>
</evidence>
<reference evidence="2 3" key="1">
    <citation type="submission" date="2022-04" db="EMBL/GenBank/DDBJ databases">
        <title>Positive selection, recombination, and allopatry shape intraspecific diversity of widespread and dominant cyanobacteria.</title>
        <authorList>
            <person name="Wei J."/>
            <person name="Shu W."/>
            <person name="Hu C."/>
        </authorList>
    </citation>
    <scope>NUCLEOTIDE SEQUENCE [LARGE SCALE GENOMIC DNA]</scope>
    <source>
        <strain evidence="2 3">AS-A4</strain>
    </source>
</reference>
<evidence type="ECO:0000313" key="2">
    <source>
        <dbReference type="EMBL" id="MEP1057396.1"/>
    </source>
</evidence>
<evidence type="ECO:0000259" key="1">
    <source>
        <dbReference type="Pfam" id="PF00534"/>
    </source>
</evidence>
<sequence>MRVIITAPNVSQRMSGESVLPLYYFNRLRERGVQVWVVTHARCREEVRSIFPNNDDFQKFHFIEDTRSQRLTYKLGSFFPYRIEDLIFGQMINLLSQRHARAVVQQLVKEHDIDLVFEPTPITPKGLSCMYGLGVPVVIGPMCGGLEFPPAFRYMDSPSTRLSIQVGRALSQLGHLLVPGKLQANALIVGNDLTAAALPKGYRGKVYRVEESGVDLSLCQPVTQTDLAPDQPVRFVFFARFVDWKGVQFLVEAFKQVAPKANAVLELIGDGVLLEATKAQVAALGLQDKVNFHGRLTLENSIKLISNCQVYVVPSLRECGGNAILEVMAMGLPLIATNWAGPGLFVNDSCGLLVEPSSRQGFVDGLAEAMLRLAESPELRHKLGRGSAKRVTESYFDWDSKTDRILEIMRETMQQPKPSVAVINNLKQGTT</sequence>
<dbReference type="InterPro" id="IPR001296">
    <property type="entry name" value="Glyco_trans_1"/>
</dbReference>
<dbReference type="CDD" id="cd03801">
    <property type="entry name" value="GT4_PimA-like"/>
    <property type="match status" value="1"/>
</dbReference>
<dbReference type="RefSeq" id="WP_190450361.1">
    <property type="nucleotide sequence ID" value="NZ_JAMPLM010000002.1"/>
</dbReference>
<dbReference type="SUPFAM" id="SSF53756">
    <property type="entry name" value="UDP-Glycosyltransferase/glycogen phosphorylase"/>
    <property type="match status" value="1"/>
</dbReference>
<feature type="domain" description="Glycosyl transferase family 1" evidence="1">
    <location>
        <begin position="229"/>
        <end position="389"/>
    </location>
</feature>
<dbReference type="Gene3D" id="3.40.50.2000">
    <property type="entry name" value="Glycogen Phosphorylase B"/>
    <property type="match status" value="2"/>
</dbReference>
<dbReference type="PANTHER" id="PTHR12526">
    <property type="entry name" value="GLYCOSYLTRANSFERASE"/>
    <property type="match status" value="1"/>
</dbReference>
<dbReference type="Pfam" id="PF00534">
    <property type="entry name" value="Glycos_transf_1"/>
    <property type="match status" value="1"/>
</dbReference>
<dbReference type="Proteomes" id="UP001476950">
    <property type="component" value="Unassembled WGS sequence"/>
</dbReference>
<accession>A0ABV0KDX1</accession>
<keyword evidence="3" id="KW-1185">Reference proteome</keyword>
<proteinExistence type="predicted"/>
<protein>
    <submittedName>
        <fullName evidence="2">Glycosyltransferase family 4 protein</fullName>
    </submittedName>
</protein>
<organism evidence="2 3">
    <name type="scientific">Stenomitos frigidus AS-A4</name>
    <dbReference type="NCBI Taxonomy" id="2933935"/>
    <lineage>
        <taxon>Bacteria</taxon>
        <taxon>Bacillati</taxon>
        <taxon>Cyanobacteriota</taxon>
        <taxon>Cyanophyceae</taxon>
        <taxon>Leptolyngbyales</taxon>
        <taxon>Leptolyngbyaceae</taxon>
        <taxon>Stenomitos</taxon>
    </lineage>
</organism>
<dbReference type="EMBL" id="JAMPLM010000002">
    <property type="protein sequence ID" value="MEP1057396.1"/>
    <property type="molecule type" value="Genomic_DNA"/>
</dbReference>
<dbReference type="PANTHER" id="PTHR12526:SF630">
    <property type="entry name" value="GLYCOSYLTRANSFERASE"/>
    <property type="match status" value="1"/>
</dbReference>
<gene>
    <name evidence="2" type="ORF">NDI38_03040</name>
</gene>
<comment type="caution">
    <text evidence="2">The sequence shown here is derived from an EMBL/GenBank/DDBJ whole genome shotgun (WGS) entry which is preliminary data.</text>
</comment>